<proteinExistence type="predicted"/>
<dbReference type="Proteomes" id="UP000477782">
    <property type="component" value="Unassembled WGS sequence"/>
</dbReference>
<sequence length="148" mass="14382">MKHALVPALCIAALTSCAGLGRQGGGRPAADVAPLDAAQVMLQPGAQSAAALDQTTDAEKAAALAAPVAGARELGKTSVALGSPAEQGFWLKSPLVSAPGKGKVVTASGASVAVDLLPGSGGALLSLAAYRALGLALTDLPEVTVFAE</sequence>
<name>A0A6M0QPG9_9RHOB</name>
<dbReference type="PROSITE" id="PS51257">
    <property type="entry name" value="PROKAR_LIPOPROTEIN"/>
    <property type="match status" value="1"/>
</dbReference>
<evidence type="ECO:0000313" key="3">
    <source>
        <dbReference type="Proteomes" id="UP000477782"/>
    </source>
</evidence>
<dbReference type="EMBL" id="JAAIVJ010000001">
    <property type="protein sequence ID" value="NEY89329.1"/>
    <property type="molecule type" value="Genomic_DNA"/>
</dbReference>
<accession>A0A6M0QPG9</accession>
<keyword evidence="1" id="KW-0732">Signal</keyword>
<dbReference type="AlphaFoldDB" id="A0A6M0QPG9"/>
<feature type="chain" id="PRO_5026667442" description="D-galactarate dehydratase" evidence="1">
    <location>
        <begin position="19"/>
        <end position="148"/>
    </location>
</feature>
<reference evidence="2 3" key="1">
    <citation type="submission" date="2020-02" db="EMBL/GenBank/DDBJ databases">
        <authorList>
            <person name="Chen W.-M."/>
        </authorList>
    </citation>
    <scope>NUCLEOTIDE SEQUENCE [LARGE SCALE GENOMIC DNA]</scope>
    <source>
        <strain evidence="2 3">KMS-5</strain>
    </source>
</reference>
<keyword evidence="3" id="KW-1185">Reference proteome</keyword>
<dbReference type="RefSeq" id="WP_164623332.1">
    <property type="nucleotide sequence ID" value="NZ_JAAIVJ010000001.1"/>
</dbReference>
<organism evidence="2 3">
    <name type="scientific">Tabrizicola oligotrophica</name>
    <dbReference type="NCBI Taxonomy" id="2710650"/>
    <lineage>
        <taxon>Bacteria</taxon>
        <taxon>Pseudomonadati</taxon>
        <taxon>Pseudomonadota</taxon>
        <taxon>Alphaproteobacteria</taxon>
        <taxon>Rhodobacterales</taxon>
        <taxon>Paracoccaceae</taxon>
        <taxon>Tabrizicola</taxon>
    </lineage>
</organism>
<feature type="signal peptide" evidence="1">
    <location>
        <begin position="1"/>
        <end position="18"/>
    </location>
</feature>
<protein>
    <recommendedName>
        <fullName evidence="4">D-galactarate dehydratase</fullName>
    </recommendedName>
</protein>
<evidence type="ECO:0008006" key="4">
    <source>
        <dbReference type="Google" id="ProtNLM"/>
    </source>
</evidence>
<evidence type="ECO:0000256" key="1">
    <source>
        <dbReference type="SAM" id="SignalP"/>
    </source>
</evidence>
<evidence type="ECO:0000313" key="2">
    <source>
        <dbReference type="EMBL" id="NEY89329.1"/>
    </source>
</evidence>
<comment type="caution">
    <text evidence="2">The sequence shown here is derived from an EMBL/GenBank/DDBJ whole genome shotgun (WGS) entry which is preliminary data.</text>
</comment>
<gene>
    <name evidence="2" type="ORF">G4Z14_03390</name>
</gene>